<feature type="compositionally biased region" description="Low complexity" evidence="1">
    <location>
        <begin position="22"/>
        <end position="48"/>
    </location>
</feature>
<dbReference type="Proteomes" id="UP001152519">
    <property type="component" value="Unassembled WGS sequence"/>
</dbReference>
<evidence type="ECO:0000256" key="1">
    <source>
        <dbReference type="SAM" id="MobiDB-lite"/>
    </source>
</evidence>
<reference evidence="2" key="1">
    <citation type="submission" date="2021-05" db="EMBL/GenBank/DDBJ databases">
        <authorList>
            <person name="Arsene-Ploetze F."/>
        </authorList>
    </citation>
    <scope>NUCLEOTIDE SEQUENCE</scope>
    <source>
        <strain evidence="2">DSM 42138</strain>
    </source>
</reference>
<accession>A0A9W4E3Y5</accession>
<evidence type="ECO:0000313" key="2">
    <source>
        <dbReference type="EMBL" id="CAG6392342.1"/>
    </source>
</evidence>
<protein>
    <submittedName>
        <fullName evidence="2">Uncharacterized protein</fullName>
    </submittedName>
</protein>
<keyword evidence="3" id="KW-1185">Reference proteome</keyword>
<name>A0A9W4E3Y5_9ACTN</name>
<gene>
    <name evidence="2" type="ORF">SCOCK_160124</name>
</gene>
<proteinExistence type="predicted"/>
<dbReference type="EMBL" id="CAJSLV010000044">
    <property type="protein sequence ID" value="CAG6392342.1"/>
    <property type="molecule type" value="Genomic_DNA"/>
</dbReference>
<organism evidence="2 3">
    <name type="scientific">Actinacidiphila cocklensis</name>
    <dbReference type="NCBI Taxonomy" id="887465"/>
    <lineage>
        <taxon>Bacteria</taxon>
        <taxon>Bacillati</taxon>
        <taxon>Actinomycetota</taxon>
        <taxon>Actinomycetes</taxon>
        <taxon>Kitasatosporales</taxon>
        <taxon>Streptomycetaceae</taxon>
        <taxon>Actinacidiphila</taxon>
    </lineage>
</organism>
<dbReference type="AlphaFoldDB" id="A0A9W4E3Y5"/>
<comment type="caution">
    <text evidence="2">The sequence shown here is derived from an EMBL/GenBank/DDBJ whole genome shotgun (WGS) entry which is preliminary data.</text>
</comment>
<feature type="compositionally biased region" description="Basic and acidic residues" evidence="1">
    <location>
        <begin position="50"/>
        <end position="60"/>
    </location>
</feature>
<sequence>MPPGHRRPSNNLLYEFKAPGSATAPPGARPALGRAVASVSAPRGTARTARAREGEACGMR</sequence>
<feature type="region of interest" description="Disordered" evidence="1">
    <location>
        <begin position="17"/>
        <end position="60"/>
    </location>
</feature>
<evidence type="ECO:0000313" key="3">
    <source>
        <dbReference type="Proteomes" id="UP001152519"/>
    </source>
</evidence>